<evidence type="ECO:0000313" key="4">
    <source>
        <dbReference type="Proteomes" id="UP000250043"/>
    </source>
</evidence>
<gene>
    <name evidence="3" type="ORF">OBBRIDRAFT_839738</name>
</gene>
<dbReference type="PANTHER" id="PTHR38248">
    <property type="entry name" value="FUNK1 6"/>
    <property type="match status" value="1"/>
</dbReference>
<dbReference type="AlphaFoldDB" id="A0A8E2API7"/>
<protein>
    <recommendedName>
        <fullName evidence="2">Protein kinase domain-containing protein</fullName>
    </recommendedName>
</protein>
<sequence length="681" mass="76495">MSSGSAQNYITAPSRENTAASGRDALKTELPGKLQFNVAEVMTRINVQDVSRDFVKSCRAAFEKDKECINARTILQDVVSTRGAENKMYAPLQTIFDFITEFGDPPETQGDSCFIRGDDQPLIIDLVDLELPKEKPDISIVPRELVPRPKPSKWRCSNAWWKRNAFGEVKVKEADGPQGATPGTVKEIVAQTADYARYHLAGRPFQLYSIGFLIFGNKFCVGIYDRAGVQFSPIYDIWDDFRTFVKVVRAMTRHMTVTDYGMDPTVRMLSTAEAAQWRQQTLHNVGAQSPAYEVSLGGTSNPQKWITVGRPVWLSVSLLGRGTLVWKVFNMRRPQQCKIMKNAWRRTGRSPESRIYTLVPQRHPGVSVLEEGSDVRVPGSDVVISTAWIRGEVTSTHADPIGDEHAILHRLFIETVGRPLWEYRNELELLKGIRAALAGHEFLCNNYILHRDISVGNVLLAENDSPEEGGEGFVTDLEFAYYFGSEDDVQQWTNSPKIHPSGHRTEPTTVTRRIFDQNVVQRGAVMTGTLQFMSQELLEYMANAKLARGVIVPVQAPKHDIESFLWVLCYTILRRLAETRDPNMEDTQSVAKDLYSRFFGHVKLASLSAARTGQGPFSMTKLPPIERALSVPMFQLLIRLRNMWTKAQVVDSESAGAPFELTHQVVQAALDEAIARLETSL</sequence>
<dbReference type="PROSITE" id="PS50011">
    <property type="entry name" value="PROTEIN_KINASE_DOM"/>
    <property type="match status" value="1"/>
</dbReference>
<dbReference type="Proteomes" id="UP000250043">
    <property type="component" value="Unassembled WGS sequence"/>
</dbReference>
<dbReference type="GO" id="GO:0004672">
    <property type="term" value="F:protein kinase activity"/>
    <property type="evidence" value="ECO:0007669"/>
    <property type="project" value="InterPro"/>
</dbReference>
<feature type="domain" description="Protein kinase" evidence="2">
    <location>
        <begin position="313"/>
        <end position="681"/>
    </location>
</feature>
<dbReference type="InterPro" id="IPR008266">
    <property type="entry name" value="Tyr_kinase_AS"/>
</dbReference>
<dbReference type="InterPro" id="IPR000719">
    <property type="entry name" value="Prot_kinase_dom"/>
</dbReference>
<accession>A0A8E2API7</accession>
<evidence type="ECO:0000256" key="1">
    <source>
        <dbReference type="SAM" id="MobiDB-lite"/>
    </source>
</evidence>
<feature type="compositionally biased region" description="Polar residues" evidence="1">
    <location>
        <begin position="1"/>
        <end position="20"/>
    </location>
</feature>
<dbReference type="OrthoDB" id="3271155at2759"/>
<organism evidence="3 4">
    <name type="scientific">Obba rivulosa</name>
    <dbReference type="NCBI Taxonomy" id="1052685"/>
    <lineage>
        <taxon>Eukaryota</taxon>
        <taxon>Fungi</taxon>
        <taxon>Dikarya</taxon>
        <taxon>Basidiomycota</taxon>
        <taxon>Agaricomycotina</taxon>
        <taxon>Agaricomycetes</taxon>
        <taxon>Polyporales</taxon>
        <taxon>Gelatoporiaceae</taxon>
        <taxon>Obba</taxon>
    </lineage>
</organism>
<evidence type="ECO:0000313" key="3">
    <source>
        <dbReference type="EMBL" id="OCH84382.1"/>
    </source>
</evidence>
<dbReference type="GO" id="GO:0005524">
    <property type="term" value="F:ATP binding"/>
    <property type="evidence" value="ECO:0007669"/>
    <property type="project" value="InterPro"/>
</dbReference>
<dbReference type="InterPro" id="IPR040976">
    <property type="entry name" value="Pkinase_fungal"/>
</dbReference>
<dbReference type="InterPro" id="IPR011009">
    <property type="entry name" value="Kinase-like_dom_sf"/>
</dbReference>
<dbReference type="PROSITE" id="PS00109">
    <property type="entry name" value="PROTEIN_KINASE_TYR"/>
    <property type="match status" value="1"/>
</dbReference>
<name>A0A8E2API7_9APHY</name>
<dbReference type="SUPFAM" id="SSF56112">
    <property type="entry name" value="Protein kinase-like (PK-like)"/>
    <property type="match status" value="1"/>
</dbReference>
<dbReference type="EMBL" id="KV722680">
    <property type="protein sequence ID" value="OCH84382.1"/>
    <property type="molecule type" value="Genomic_DNA"/>
</dbReference>
<evidence type="ECO:0000259" key="2">
    <source>
        <dbReference type="PROSITE" id="PS50011"/>
    </source>
</evidence>
<feature type="region of interest" description="Disordered" evidence="1">
    <location>
        <begin position="1"/>
        <end position="21"/>
    </location>
</feature>
<reference evidence="3 4" key="1">
    <citation type="submission" date="2016-07" db="EMBL/GenBank/DDBJ databases">
        <title>Draft genome of the white-rot fungus Obba rivulosa 3A-2.</title>
        <authorList>
            <consortium name="DOE Joint Genome Institute"/>
            <person name="Miettinen O."/>
            <person name="Riley R."/>
            <person name="Acob R."/>
            <person name="Barry K."/>
            <person name="Cullen D."/>
            <person name="De Vries R."/>
            <person name="Hainaut M."/>
            <person name="Hatakka A."/>
            <person name="Henrissat B."/>
            <person name="Hilden K."/>
            <person name="Kuo R."/>
            <person name="Labutti K."/>
            <person name="Lipzen A."/>
            <person name="Makela M.R."/>
            <person name="Sandor L."/>
            <person name="Spatafora J.W."/>
            <person name="Grigoriev I.V."/>
            <person name="Hibbett D.S."/>
        </authorList>
    </citation>
    <scope>NUCLEOTIDE SEQUENCE [LARGE SCALE GENOMIC DNA]</scope>
    <source>
        <strain evidence="3 4">3A-2</strain>
    </source>
</reference>
<dbReference type="Gene3D" id="1.10.510.10">
    <property type="entry name" value="Transferase(Phosphotransferase) domain 1"/>
    <property type="match status" value="1"/>
</dbReference>
<proteinExistence type="predicted"/>
<keyword evidence="4" id="KW-1185">Reference proteome</keyword>
<dbReference type="PANTHER" id="PTHR38248:SF2">
    <property type="entry name" value="FUNK1 11"/>
    <property type="match status" value="1"/>
</dbReference>
<dbReference type="Pfam" id="PF17667">
    <property type="entry name" value="Pkinase_fungal"/>
    <property type="match status" value="1"/>
</dbReference>